<organism evidence="5 6">
    <name type="scientific">Hibiscus sabdariffa</name>
    <name type="common">roselle</name>
    <dbReference type="NCBI Taxonomy" id="183260"/>
    <lineage>
        <taxon>Eukaryota</taxon>
        <taxon>Viridiplantae</taxon>
        <taxon>Streptophyta</taxon>
        <taxon>Embryophyta</taxon>
        <taxon>Tracheophyta</taxon>
        <taxon>Spermatophyta</taxon>
        <taxon>Magnoliopsida</taxon>
        <taxon>eudicotyledons</taxon>
        <taxon>Gunneridae</taxon>
        <taxon>Pentapetalae</taxon>
        <taxon>rosids</taxon>
        <taxon>malvids</taxon>
        <taxon>Malvales</taxon>
        <taxon>Malvaceae</taxon>
        <taxon>Malvoideae</taxon>
        <taxon>Hibiscus</taxon>
    </lineage>
</organism>
<dbReference type="Pfam" id="PF00931">
    <property type="entry name" value="NB-ARC"/>
    <property type="match status" value="1"/>
</dbReference>
<feature type="domain" description="NB-ARC" evidence="4">
    <location>
        <begin position="8"/>
        <end position="52"/>
    </location>
</feature>
<dbReference type="EMBL" id="JBBPBM010000066">
    <property type="protein sequence ID" value="KAK8514654.1"/>
    <property type="molecule type" value="Genomic_DNA"/>
</dbReference>
<dbReference type="PANTHER" id="PTHR33463">
    <property type="entry name" value="NB-ARC DOMAIN-CONTAINING PROTEIN-RELATED"/>
    <property type="match status" value="1"/>
</dbReference>
<comment type="caution">
    <text evidence="5">The sequence shown here is derived from an EMBL/GenBank/DDBJ whole genome shotgun (WGS) entry which is preliminary data.</text>
</comment>
<name>A0ABR2C5I4_9ROSI</name>
<dbReference type="InterPro" id="IPR042197">
    <property type="entry name" value="Apaf_helical"/>
</dbReference>
<reference evidence="5 6" key="1">
    <citation type="journal article" date="2024" name="G3 (Bethesda)">
        <title>Genome assembly of Hibiscus sabdariffa L. provides insights into metabolisms of medicinal natural products.</title>
        <authorList>
            <person name="Kim T."/>
        </authorList>
    </citation>
    <scope>NUCLEOTIDE SEQUENCE [LARGE SCALE GENOMIC DNA]</scope>
    <source>
        <strain evidence="5">TK-2024</strain>
        <tissue evidence="5">Old leaves</tissue>
    </source>
</reference>
<evidence type="ECO:0000313" key="5">
    <source>
        <dbReference type="EMBL" id="KAK8514654.1"/>
    </source>
</evidence>
<evidence type="ECO:0000256" key="2">
    <source>
        <dbReference type="ARBA" id="ARBA00022821"/>
    </source>
</evidence>
<proteinExistence type="predicted"/>
<dbReference type="InterPro" id="IPR050905">
    <property type="entry name" value="Plant_NBS-LRR"/>
</dbReference>
<sequence length="82" mass="9259">MVFLQQTKYKGCKILTTSRRLDVLKLMDSHPNISIETLKEDEAWNMFNKMAGRIVERSDLESTAVEVAKRCTGLPIAIATMA</sequence>
<evidence type="ECO:0000256" key="3">
    <source>
        <dbReference type="ARBA" id="ARBA00022840"/>
    </source>
</evidence>
<protein>
    <recommendedName>
        <fullName evidence="4">NB-ARC domain-containing protein</fullName>
    </recommendedName>
</protein>
<evidence type="ECO:0000256" key="1">
    <source>
        <dbReference type="ARBA" id="ARBA00022741"/>
    </source>
</evidence>
<dbReference type="Proteomes" id="UP001472677">
    <property type="component" value="Unassembled WGS sequence"/>
</dbReference>
<keyword evidence="1" id="KW-0547">Nucleotide-binding</keyword>
<keyword evidence="3" id="KW-0067">ATP-binding</keyword>
<accession>A0ABR2C5I4</accession>
<dbReference type="InterPro" id="IPR027417">
    <property type="entry name" value="P-loop_NTPase"/>
</dbReference>
<dbReference type="PANTHER" id="PTHR33463:SF136">
    <property type="entry name" value="NB-ARC DOMAIN-CONTAINING PROTEIN"/>
    <property type="match status" value="1"/>
</dbReference>
<dbReference type="Gene3D" id="1.10.8.430">
    <property type="entry name" value="Helical domain of apoptotic protease-activating factors"/>
    <property type="match status" value="1"/>
</dbReference>
<keyword evidence="2" id="KW-0611">Plant defense</keyword>
<gene>
    <name evidence="5" type="ORF">V6N12_057551</name>
</gene>
<dbReference type="InterPro" id="IPR002182">
    <property type="entry name" value="NB-ARC"/>
</dbReference>
<keyword evidence="6" id="KW-1185">Reference proteome</keyword>
<dbReference type="SUPFAM" id="SSF52540">
    <property type="entry name" value="P-loop containing nucleoside triphosphate hydrolases"/>
    <property type="match status" value="1"/>
</dbReference>
<evidence type="ECO:0000259" key="4">
    <source>
        <dbReference type="Pfam" id="PF00931"/>
    </source>
</evidence>
<evidence type="ECO:0000313" key="6">
    <source>
        <dbReference type="Proteomes" id="UP001472677"/>
    </source>
</evidence>